<keyword evidence="1" id="KW-0732">Signal</keyword>
<sequence>MKKLLILVWTLTAASAQAANPMTTTTDTKAVLGLLRGNVDMYGVNFGSTEFQRGILQLAQQKVIRVRVMTSPKVAQNFKPLKAVGAGIYTIPANFTNSMIVVQGGAVIIPTKSNYQIITDQRNAAAMTGLMTQYWQISKPY</sequence>
<gene>
    <name evidence="2" type="ORF">DVJ83_15570</name>
</gene>
<dbReference type="KEGG" id="dwu:DVJ83_15570"/>
<keyword evidence="2" id="KW-0614">Plasmid</keyword>
<name>A0A345ILL4_9DEIO</name>
<reference evidence="2 3" key="1">
    <citation type="submission" date="2018-07" db="EMBL/GenBank/DDBJ databases">
        <title>Complete Genome and Methylome Analysis of Deinococcus wulumuqiensis NEB 479.</title>
        <authorList>
            <person name="Fomenkov A."/>
            <person name="Luyten Y."/>
            <person name="Vincze T."/>
            <person name="Anton B.P."/>
            <person name="Clark T."/>
            <person name="Roberts R.J."/>
            <person name="Morgan R.D."/>
        </authorList>
    </citation>
    <scope>NUCLEOTIDE SEQUENCE [LARGE SCALE GENOMIC DNA]</scope>
    <source>
        <strain evidence="2 3">NEB 479</strain>
        <plasmid evidence="3">Plasmid pdrdi</plasmid>
    </source>
</reference>
<evidence type="ECO:0000313" key="3">
    <source>
        <dbReference type="Proteomes" id="UP000253744"/>
    </source>
</evidence>
<feature type="signal peptide" evidence="1">
    <location>
        <begin position="1"/>
        <end position="18"/>
    </location>
</feature>
<dbReference type="RefSeq" id="WP_114673243.1">
    <property type="nucleotide sequence ID" value="NZ_CALTYN010000102.1"/>
</dbReference>
<geneLocation type="plasmid" evidence="3">
    <name>pdrdi</name>
</geneLocation>
<evidence type="ECO:0000313" key="2">
    <source>
        <dbReference type="EMBL" id="AXH00587.1"/>
    </source>
</evidence>
<dbReference type="Proteomes" id="UP000253744">
    <property type="component" value="Plasmid pDrdI"/>
</dbReference>
<accession>A0A345ILL4</accession>
<protein>
    <submittedName>
        <fullName evidence="2">Uncharacterized protein</fullName>
    </submittedName>
</protein>
<feature type="chain" id="PRO_5016940196" evidence="1">
    <location>
        <begin position="19"/>
        <end position="141"/>
    </location>
</feature>
<proteinExistence type="predicted"/>
<dbReference type="EMBL" id="CP031163">
    <property type="protein sequence ID" value="AXH00587.1"/>
    <property type="molecule type" value="Genomic_DNA"/>
</dbReference>
<organism evidence="2 3">
    <name type="scientific">Deinococcus wulumuqiensis</name>
    <dbReference type="NCBI Taxonomy" id="980427"/>
    <lineage>
        <taxon>Bacteria</taxon>
        <taxon>Thermotogati</taxon>
        <taxon>Deinococcota</taxon>
        <taxon>Deinococci</taxon>
        <taxon>Deinococcales</taxon>
        <taxon>Deinococcaceae</taxon>
        <taxon>Deinococcus</taxon>
    </lineage>
</organism>
<dbReference type="AlphaFoldDB" id="A0A345ILL4"/>
<evidence type="ECO:0000256" key="1">
    <source>
        <dbReference type="SAM" id="SignalP"/>
    </source>
</evidence>